<gene>
    <name evidence="1" type="ORF">AZE42_01196</name>
</gene>
<organism evidence="1 2">
    <name type="scientific">Rhizopogon vesiculosus</name>
    <dbReference type="NCBI Taxonomy" id="180088"/>
    <lineage>
        <taxon>Eukaryota</taxon>
        <taxon>Fungi</taxon>
        <taxon>Dikarya</taxon>
        <taxon>Basidiomycota</taxon>
        <taxon>Agaricomycotina</taxon>
        <taxon>Agaricomycetes</taxon>
        <taxon>Agaricomycetidae</taxon>
        <taxon>Boletales</taxon>
        <taxon>Suillineae</taxon>
        <taxon>Rhizopogonaceae</taxon>
        <taxon>Rhizopogon</taxon>
    </lineage>
</organism>
<comment type="caution">
    <text evidence="1">The sequence shown here is derived from an EMBL/GenBank/DDBJ whole genome shotgun (WGS) entry which is preliminary data.</text>
</comment>
<accession>A0A1J8QH05</accession>
<feature type="non-terminal residue" evidence="1">
    <location>
        <position position="15"/>
    </location>
</feature>
<evidence type="ECO:0000313" key="2">
    <source>
        <dbReference type="Proteomes" id="UP000183567"/>
    </source>
</evidence>
<keyword evidence="2" id="KW-1185">Reference proteome</keyword>
<protein>
    <submittedName>
        <fullName evidence="1">Uncharacterized protein</fullName>
    </submittedName>
</protein>
<dbReference type="EMBL" id="LVVM01006237">
    <property type="protein sequence ID" value="OJA08690.1"/>
    <property type="molecule type" value="Genomic_DNA"/>
</dbReference>
<dbReference type="Proteomes" id="UP000183567">
    <property type="component" value="Unassembled WGS sequence"/>
</dbReference>
<sequence length="15" mass="1623">FGFLENLAKVFPGLA</sequence>
<evidence type="ECO:0000313" key="1">
    <source>
        <dbReference type="EMBL" id="OJA08690.1"/>
    </source>
</evidence>
<reference evidence="1 2" key="1">
    <citation type="submission" date="2016-03" db="EMBL/GenBank/DDBJ databases">
        <title>Comparative genomics of the ectomycorrhizal sister species Rhizopogon vinicolor and Rhizopogon vesiculosus (Basidiomycota: Boletales) reveals a divergence of the mating type B locus.</title>
        <authorList>
            <person name="Mujic A.B."/>
            <person name="Kuo A."/>
            <person name="Tritt A."/>
            <person name="Lipzen A."/>
            <person name="Chen C."/>
            <person name="Johnson J."/>
            <person name="Sharma A."/>
            <person name="Barry K."/>
            <person name="Grigoriev I.V."/>
            <person name="Spatafora J.W."/>
        </authorList>
    </citation>
    <scope>NUCLEOTIDE SEQUENCE [LARGE SCALE GENOMIC DNA]</scope>
    <source>
        <strain evidence="1 2">AM-OR11-056</strain>
    </source>
</reference>
<feature type="non-terminal residue" evidence="1">
    <location>
        <position position="1"/>
    </location>
</feature>
<name>A0A1J8QH05_9AGAM</name>
<proteinExistence type="predicted"/>